<dbReference type="GO" id="GO:0005829">
    <property type="term" value="C:cytosol"/>
    <property type="evidence" value="ECO:0007669"/>
    <property type="project" value="TreeGrafter"/>
</dbReference>
<reference evidence="7 8" key="1">
    <citation type="submission" date="2016-09" db="EMBL/GenBank/DDBJ databases">
        <title>Extensive genetic diversity and differential bi-allelic expression allows diatom success in the polar Southern Ocean.</title>
        <authorList>
            <consortium name="DOE Joint Genome Institute"/>
            <person name="Mock T."/>
            <person name="Otillar R.P."/>
            <person name="Strauss J."/>
            <person name="Dupont C."/>
            <person name="Frickenhaus S."/>
            <person name="Maumus F."/>
            <person name="Mcmullan M."/>
            <person name="Sanges R."/>
            <person name="Schmutz J."/>
            <person name="Toseland A."/>
            <person name="Valas R."/>
            <person name="Veluchamy A."/>
            <person name="Ward B.J."/>
            <person name="Allen A."/>
            <person name="Barry K."/>
            <person name="Falciatore A."/>
            <person name="Ferrante M."/>
            <person name="Fortunato A.E."/>
            <person name="Gloeckner G."/>
            <person name="Gruber A."/>
            <person name="Hipkin R."/>
            <person name="Janech M."/>
            <person name="Kroth P."/>
            <person name="Leese F."/>
            <person name="Lindquist E."/>
            <person name="Lyon B.R."/>
            <person name="Martin J."/>
            <person name="Mayer C."/>
            <person name="Parker M."/>
            <person name="Quesneville H."/>
            <person name="Raymond J."/>
            <person name="Uhlig C."/>
            <person name="Valentin K.U."/>
            <person name="Worden A.Z."/>
            <person name="Armbrust E.V."/>
            <person name="Bowler C."/>
            <person name="Green B."/>
            <person name="Moulton V."/>
            <person name="Van Oosterhout C."/>
            <person name="Grigoriev I."/>
        </authorList>
    </citation>
    <scope>NUCLEOTIDE SEQUENCE [LARGE SCALE GENOMIC DNA]</scope>
    <source>
        <strain evidence="7 8">CCMP1102</strain>
    </source>
</reference>
<sequence length="104" mass="12002">MVIPGGHSESKKEISTHIRNIADQVRTELEGKVGVKFHDYEVLEYKQQVVAGMVYHLKIRIDDDLATYNCIHVRVFNPLPYTNQGPEVQKYEMQKSTEDPLETL</sequence>
<dbReference type="GO" id="GO:0004869">
    <property type="term" value="F:cysteine-type endopeptidase inhibitor activity"/>
    <property type="evidence" value="ECO:0007669"/>
    <property type="project" value="UniProtKB-KW"/>
</dbReference>
<protein>
    <submittedName>
        <fullName evidence="7">Cystatin/monellin</fullName>
    </submittedName>
</protein>
<organism evidence="7 8">
    <name type="scientific">Fragilariopsis cylindrus CCMP1102</name>
    <dbReference type="NCBI Taxonomy" id="635003"/>
    <lineage>
        <taxon>Eukaryota</taxon>
        <taxon>Sar</taxon>
        <taxon>Stramenopiles</taxon>
        <taxon>Ochrophyta</taxon>
        <taxon>Bacillariophyta</taxon>
        <taxon>Bacillariophyceae</taxon>
        <taxon>Bacillariophycidae</taxon>
        <taxon>Bacillariales</taxon>
        <taxon>Bacillariaceae</taxon>
        <taxon>Fragilariopsis</taxon>
    </lineage>
</organism>
<dbReference type="InterPro" id="IPR001713">
    <property type="entry name" value="Prot_inh_stefin"/>
</dbReference>
<dbReference type="InterPro" id="IPR046350">
    <property type="entry name" value="Cystatin_sf"/>
</dbReference>
<evidence type="ECO:0000256" key="4">
    <source>
        <dbReference type="ARBA" id="ARBA00022690"/>
    </source>
</evidence>
<dbReference type="SUPFAM" id="SSF54403">
    <property type="entry name" value="Cystatin/monellin"/>
    <property type="match status" value="1"/>
</dbReference>
<dbReference type="PROSITE" id="PS00287">
    <property type="entry name" value="CYSTATIN"/>
    <property type="match status" value="1"/>
</dbReference>
<dbReference type="Pfam" id="PF00031">
    <property type="entry name" value="Cystatin"/>
    <property type="match status" value="1"/>
</dbReference>
<feature type="domain" description="Cystatin" evidence="6">
    <location>
        <begin position="2"/>
        <end position="104"/>
    </location>
</feature>
<evidence type="ECO:0000256" key="2">
    <source>
        <dbReference type="ARBA" id="ARBA00009403"/>
    </source>
</evidence>
<dbReference type="FunFam" id="3.10.450.10:FF:000001">
    <property type="entry name" value="Cystatin-A"/>
    <property type="match status" value="1"/>
</dbReference>
<dbReference type="EMBL" id="KV784421">
    <property type="protein sequence ID" value="OEU06189.1"/>
    <property type="molecule type" value="Genomic_DNA"/>
</dbReference>
<dbReference type="Gene3D" id="3.10.450.10">
    <property type="match status" value="1"/>
</dbReference>
<keyword evidence="5" id="KW-0789">Thiol protease inhibitor</keyword>
<evidence type="ECO:0000256" key="1">
    <source>
        <dbReference type="ARBA" id="ARBA00004496"/>
    </source>
</evidence>
<evidence type="ECO:0000256" key="5">
    <source>
        <dbReference type="ARBA" id="ARBA00022704"/>
    </source>
</evidence>
<evidence type="ECO:0000256" key="3">
    <source>
        <dbReference type="ARBA" id="ARBA00022490"/>
    </source>
</evidence>
<dbReference type="PANTHER" id="PTHR11414">
    <property type="entry name" value="CYSTATIN FAMILY MEMBER"/>
    <property type="match status" value="1"/>
</dbReference>
<dbReference type="PRINTS" id="PR00295">
    <property type="entry name" value="STEFINA"/>
</dbReference>
<dbReference type="KEGG" id="fcy:FRACYDRAFT_255749"/>
<proteinExistence type="inferred from homology"/>
<evidence type="ECO:0000313" key="8">
    <source>
        <dbReference type="Proteomes" id="UP000095751"/>
    </source>
</evidence>
<dbReference type="OrthoDB" id="2429551at2759"/>
<comment type="similarity">
    <text evidence="2">Belongs to the cystatin family.</text>
</comment>
<accession>A0A1E7EJT7</accession>
<dbReference type="SMART" id="SM00043">
    <property type="entry name" value="CY"/>
    <property type="match status" value="1"/>
</dbReference>
<comment type="subcellular location">
    <subcellularLocation>
        <location evidence="1">Cytoplasm</location>
    </subcellularLocation>
</comment>
<dbReference type="AlphaFoldDB" id="A0A1E7EJT7"/>
<dbReference type="InterPro" id="IPR018073">
    <property type="entry name" value="Prot_inh_cystat_CS"/>
</dbReference>
<gene>
    <name evidence="7" type="ORF">FRACYDRAFT_255749</name>
</gene>
<dbReference type="InParanoid" id="A0A1E7EJT7"/>
<dbReference type="InterPro" id="IPR000010">
    <property type="entry name" value="Cystatin_dom"/>
</dbReference>
<evidence type="ECO:0000259" key="6">
    <source>
        <dbReference type="SMART" id="SM00043"/>
    </source>
</evidence>
<keyword evidence="4" id="KW-0646">Protease inhibitor</keyword>
<name>A0A1E7EJT7_9STRA</name>
<dbReference type="Proteomes" id="UP000095751">
    <property type="component" value="Unassembled WGS sequence"/>
</dbReference>
<keyword evidence="3" id="KW-0963">Cytoplasm</keyword>
<dbReference type="PANTHER" id="PTHR11414:SF21">
    <property type="entry name" value="CYSTATIN 14A, TANDEM DUPLICATE 1-RELATED"/>
    <property type="match status" value="1"/>
</dbReference>
<keyword evidence="8" id="KW-1185">Reference proteome</keyword>
<evidence type="ECO:0000313" key="7">
    <source>
        <dbReference type="EMBL" id="OEU06189.1"/>
    </source>
</evidence>